<dbReference type="Pfam" id="PF01814">
    <property type="entry name" value="Hemerythrin"/>
    <property type="match status" value="1"/>
</dbReference>
<evidence type="ECO:0000256" key="2">
    <source>
        <dbReference type="ARBA" id="ARBA00022723"/>
    </source>
</evidence>
<dbReference type="NCBIfam" id="NF033749">
    <property type="entry name" value="bact_hemeryth"/>
    <property type="match status" value="1"/>
</dbReference>
<sequence length="138" mass="16481">MTLTLTKPIAYWHSDYETGNLQVDQEHQELFEIVNVLHDAVVTKQDFDTTYEILNRLASHTVEHFQTEEALMLSVNYPDYERHKQTHDHLVNKVSHLLKKFRDRDTAITTDITQFLTEWLSHHIKGEDQKMIRFFQNK</sequence>
<dbReference type="SUPFAM" id="SSF47188">
    <property type="entry name" value="Hemerythrin-like"/>
    <property type="match status" value="1"/>
</dbReference>
<protein>
    <submittedName>
        <fullName evidence="5">Hemerythrin family protein</fullName>
    </submittedName>
</protein>
<dbReference type="PANTHER" id="PTHR37164">
    <property type="entry name" value="BACTERIOHEMERYTHRIN"/>
    <property type="match status" value="1"/>
</dbReference>
<dbReference type="EMBL" id="JAAVJL010000001">
    <property type="protein sequence ID" value="NMF58450.1"/>
    <property type="molecule type" value="Genomic_DNA"/>
</dbReference>
<comment type="similarity">
    <text evidence="1">Belongs to the hemerythrin family.</text>
</comment>
<evidence type="ECO:0000313" key="5">
    <source>
        <dbReference type="EMBL" id="NMF58450.1"/>
    </source>
</evidence>
<dbReference type="InterPro" id="IPR012312">
    <property type="entry name" value="Hemerythrin-like"/>
</dbReference>
<dbReference type="InterPro" id="IPR050669">
    <property type="entry name" value="Hemerythrin"/>
</dbReference>
<proteinExistence type="inferred from homology"/>
<evidence type="ECO:0000259" key="4">
    <source>
        <dbReference type="Pfam" id="PF01814"/>
    </source>
</evidence>
<gene>
    <name evidence="5" type="ORF">HC246_10555</name>
</gene>
<feature type="domain" description="Hemerythrin-like" evidence="4">
    <location>
        <begin position="22"/>
        <end position="133"/>
    </location>
</feature>
<accession>A0ABX1LSI4</accession>
<dbReference type="InterPro" id="IPR035938">
    <property type="entry name" value="Hemerythrin-like_sf"/>
</dbReference>
<keyword evidence="6" id="KW-1185">Reference proteome</keyword>
<dbReference type="Gene3D" id="1.20.120.50">
    <property type="entry name" value="Hemerythrin-like"/>
    <property type="match status" value="1"/>
</dbReference>
<dbReference type="RefSeq" id="WP_169363354.1">
    <property type="nucleotide sequence ID" value="NZ_JAAVJL010000001.1"/>
</dbReference>
<dbReference type="InterPro" id="IPR012827">
    <property type="entry name" value="Hemerythrin_metal-bd"/>
</dbReference>
<dbReference type="CDD" id="cd12107">
    <property type="entry name" value="Hemerythrin"/>
    <property type="match status" value="1"/>
</dbReference>
<dbReference type="Proteomes" id="UP000738376">
    <property type="component" value="Unassembled WGS sequence"/>
</dbReference>
<dbReference type="NCBIfam" id="TIGR02481">
    <property type="entry name" value="hemeryth_dom"/>
    <property type="match status" value="1"/>
</dbReference>
<reference evidence="5 6" key="1">
    <citation type="submission" date="2020-03" db="EMBL/GenBank/DDBJ databases">
        <title>Draft Genome Sequence of 2-Methylisoborneol Producing Pseudanabaena yagii Strain GIHE-NHR1 Isolated from North Han River in South Korea.</title>
        <authorList>
            <person name="Jeong J."/>
        </authorList>
    </citation>
    <scope>NUCLEOTIDE SEQUENCE [LARGE SCALE GENOMIC DNA]</scope>
    <source>
        <strain evidence="5 6">GIHE-NHR1</strain>
    </source>
</reference>
<organism evidence="5 6">
    <name type="scientific">Pseudanabaena yagii GIHE-NHR1</name>
    <dbReference type="NCBI Taxonomy" id="2722753"/>
    <lineage>
        <taxon>Bacteria</taxon>
        <taxon>Bacillati</taxon>
        <taxon>Cyanobacteriota</taxon>
        <taxon>Cyanophyceae</taxon>
        <taxon>Pseudanabaenales</taxon>
        <taxon>Pseudanabaenaceae</taxon>
        <taxon>Pseudanabaena</taxon>
        <taxon>Pseudanabaena yagii</taxon>
    </lineage>
</organism>
<evidence type="ECO:0000256" key="1">
    <source>
        <dbReference type="ARBA" id="ARBA00010587"/>
    </source>
</evidence>
<keyword evidence="3" id="KW-0408">Iron</keyword>
<evidence type="ECO:0000313" key="6">
    <source>
        <dbReference type="Proteomes" id="UP000738376"/>
    </source>
</evidence>
<keyword evidence="2" id="KW-0479">Metal-binding</keyword>
<dbReference type="InterPro" id="IPR016131">
    <property type="entry name" value="Haemerythrin_Fe_BS"/>
</dbReference>
<name>A0ABX1LSI4_9CYAN</name>
<evidence type="ECO:0000256" key="3">
    <source>
        <dbReference type="ARBA" id="ARBA00023004"/>
    </source>
</evidence>
<dbReference type="PANTHER" id="PTHR37164:SF1">
    <property type="entry name" value="BACTERIOHEMERYTHRIN"/>
    <property type="match status" value="1"/>
</dbReference>
<dbReference type="PROSITE" id="PS00550">
    <property type="entry name" value="HEMERYTHRINS"/>
    <property type="match status" value="1"/>
</dbReference>
<comment type="caution">
    <text evidence="5">The sequence shown here is derived from an EMBL/GenBank/DDBJ whole genome shotgun (WGS) entry which is preliminary data.</text>
</comment>